<evidence type="ECO:0000313" key="2">
    <source>
        <dbReference type="Proteomes" id="UP000316495"/>
    </source>
</evidence>
<sequence length="110" mass="13455">MKLIHHKTLTKKKWFAYSLAEQMANVGSEVERTIIWREKNPEYSRLAFERALELLDLTKLDPKNKNHRLKELCRTREMLVDWFLDNEYHSTDKTWQNYFMAFNYLARIDK</sequence>
<dbReference type="AlphaFoldDB" id="A0A554LLZ2"/>
<dbReference type="Proteomes" id="UP000316495">
    <property type="component" value="Unassembled WGS sequence"/>
</dbReference>
<protein>
    <submittedName>
        <fullName evidence="1">Uncharacterized protein</fullName>
    </submittedName>
</protein>
<dbReference type="EMBL" id="VMGN01000026">
    <property type="protein sequence ID" value="TSC93868.1"/>
    <property type="molecule type" value="Genomic_DNA"/>
</dbReference>
<comment type="caution">
    <text evidence="1">The sequence shown here is derived from an EMBL/GenBank/DDBJ whole genome shotgun (WGS) entry which is preliminary data.</text>
</comment>
<proteinExistence type="predicted"/>
<organism evidence="1 2">
    <name type="scientific">Candidatus Berkelbacteria bacterium Athens1014_28</name>
    <dbReference type="NCBI Taxonomy" id="2017145"/>
    <lineage>
        <taxon>Bacteria</taxon>
        <taxon>Candidatus Berkelbacteria</taxon>
    </lineage>
</organism>
<name>A0A554LLZ2_9BACT</name>
<evidence type="ECO:0000313" key="1">
    <source>
        <dbReference type="EMBL" id="TSC93868.1"/>
    </source>
</evidence>
<reference evidence="1 2" key="1">
    <citation type="submission" date="2017-07" db="EMBL/GenBank/DDBJ databases">
        <title>Mechanisms for carbon and nitrogen cycling indicate functional differentiation within the Candidate Phyla Radiation.</title>
        <authorList>
            <person name="Danczak R.E."/>
            <person name="Johnston M.D."/>
            <person name="Kenah C."/>
            <person name="Slattery M."/>
            <person name="Wrighton K.C."/>
            <person name="Wilkins M.J."/>
        </authorList>
    </citation>
    <scope>NUCLEOTIDE SEQUENCE [LARGE SCALE GENOMIC DNA]</scope>
    <source>
        <strain evidence="1">Athens1014_28</strain>
    </source>
</reference>
<accession>A0A554LLZ2</accession>
<gene>
    <name evidence="1" type="ORF">Athens101428_502</name>
</gene>